<dbReference type="Proteomes" id="UP000268093">
    <property type="component" value="Unassembled WGS sequence"/>
</dbReference>
<dbReference type="AlphaFoldDB" id="A0A433DGW4"/>
<sequence length="177" mass="20348">MLVRDLLGVWLDTVHAKESCAAALARFDEGWRGAFWNAWAAFLQNSNPLRCPDTLLSMFCLLRFVIAYCRSFVFAYLSLLLSSFSFCPSVSLDIFFLRNYGAQQYLFTWQHHIHPHLPALLVFTHTFHIHPVPSSSSPPPFFSFLFLSHKVSCWREFRPSLAFTCTKALLANIYTST</sequence>
<name>A0A433DGW4_9FUNG</name>
<keyword evidence="2" id="KW-1185">Reference proteome</keyword>
<reference evidence="1 2" key="1">
    <citation type="journal article" date="2018" name="New Phytol.">
        <title>Phylogenomics of Endogonaceae and evolution of mycorrhizas within Mucoromycota.</title>
        <authorList>
            <person name="Chang Y."/>
            <person name="Desiro A."/>
            <person name="Na H."/>
            <person name="Sandor L."/>
            <person name="Lipzen A."/>
            <person name="Clum A."/>
            <person name="Barry K."/>
            <person name="Grigoriev I.V."/>
            <person name="Martin F.M."/>
            <person name="Stajich J.E."/>
            <person name="Smith M.E."/>
            <person name="Bonito G."/>
            <person name="Spatafora J.W."/>
        </authorList>
    </citation>
    <scope>NUCLEOTIDE SEQUENCE [LARGE SCALE GENOMIC DNA]</scope>
    <source>
        <strain evidence="1 2">GMNB39</strain>
    </source>
</reference>
<protein>
    <submittedName>
        <fullName evidence="1">Uncharacterized protein</fullName>
    </submittedName>
</protein>
<dbReference type="EMBL" id="RBNI01001684">
    <property type="protein sequence ID" value="RUP50101.1"/>
    <property type="molecule type" value="Genomic_DNA"/>
</dbReference>
<proteinExistence type="predicted"/>
<gene>
    <name evidence="1" type="ORF">BC936DRAFT_140339</name>
</gene>
<organism evidence="1 2">
    <name type="scientific">Jimgerdemannia flammicorona</name>
    <dbReference type="NCBI Taxonomy" id="994334"/>
    <lineage>
        <taxon>Eukaryota</taxon>
        <taxon>Fungi</taxon>
        <taxon>Fungi incertae sedis</taxon>
        <taxon>Mucoromycota</taxon>
        <taxon>Mucoromycotina</taxon>
        <taxon>Endogonomycetes</taxon>
        <taxon>Endogonales</taxon>
        <taxon>Endogonaceae</taxon>
        <taxon>Jimgerdemannia</taxon>
    </lineage>
</organism>
<comment type="caution">
    <text evidence="1">The sequence shown here is derived from an EMBL/GenBank/DDBJ whole genome shotgun (WGS) entry which is preliminary data.</text>
</comment>
<evidence type="ECO:0000313" key="2">
    <source>
        <dbReference type="Proteomes" id="UP000268093"/>
    </source>
</evidence>
<evidence type="ECO:0000313" key="1">
    <source>
        <dbReference type="EMBL" id="RUP50101.1"/>
    </source>
</evidence>
<accession>A0A433DGW4</accession>